<keyword evidence="1" id="KW-0732">Signal</keyword>
<organism evidence="2 3">
    <name type="scientific">Dothistroma septosporum (strain NZE10 / CBS 128990)</name>
    <name type="common">Red band needle blight fungus</name>
    <name type="synonym">Mycosphaerella pini</name>
    <dbReference type="NCBI Taxonomy" id="675120"/>
    <lineage>
        <taxon>Eukaryota</taxon>
        <taxon>Fungi</taxon>
        <taxon>Dikarya</taxon>
        <taxon>Ascomycota</taxon>
        <taxon>Pezizomycotina</taxon>
        <taxon>Dothideomycetes</taxon>
        <taxon>Dothideomycetidae</taxon>
        <taxon>Mycosphaerellales</taxon>
        <taxon>Mycosphaerellaceae</taxon>
        <taxon>Dothistroma</taxon>
    </lineage>
</organism>
<gene>
    <name evidence="2" type="ORF">DOTSEDRAFT_57023</name>
</gene>
<dbReference type="EMBL" id="KB446546">
    <property type="protein sequence ID" value="EME38613.1"/>
    <property type="molecule type" value="Genomic_DNA"/>
</dbReference>
<dbReference type="STRING" id="675120.M2WHX0"/>
<name>M2WHX0_DOTSN</name>
<feature type="signal peptide" evidence="1">
    <location>
        <begin position="1"/>
        <end position="15"/>
    </location>
</feature>
<dbReference type="HOGENOM" id="CLU_707929_0_0_1"/>
<dbReference type="eggNOG" id="ENOG502T091">
    <property type="taxonomic scope" value="Eukaryota"/>
</dbReference>
<reference evidence="2 3" key="2">
    <citation type="journal article" date="2012" name="PLoS Pathog.">
        <title>Diverse lifestyles and strategies of plant pathogenesis encoded in the genomes of eighteen Dothideomycetes fungi.</title>
        <authorList>
            <person name="Ohm R.A."/>
            <person name="Feau N."/>
            <person name="Henrissat B."/>
            <person name="Schoch C.L."/>
            <person name="Horwitz B.A."/>
            <person name="Barry K.W."/>
            <person name="Condon B.J."/>
            <person name="Copeland A.C."/>
            <person name="Dhillon B."/>
            <person name="Glaser F."/>
            <person name="Hesse C.N."/>
            <person name="Kosti I."/>
            <person name="LaButti K."/>
            <person name="Lindquist E.A."/>
            <person name="Lucas S."/>
            <person name="Salamov A.A."/>
            <person name="Bradshaw R.E."/>
            <person name="Ciuffetti L."/>
            <person name="Hamelin R.C."/>
            <person name="Kema G.H.J."/>
            <person name="Lawrence C."/>
            <person name="Scott J.A."/>
            <person name="Spatafora J.W."/>
            <person name="Turgeon B.G."/>
            <person name="de Wit P.J.G.M."/>
            <person name="Zhong S."/>
            <person name="Goodwin S.B."/>
            <person name="Grigoriev I.V."/>
        </authorList>
    </citation>
    <scope>NUCLEOTIDE SEQUENCE [LARGE SCALE GENOMIC DNA]</scope>
    <source>
        <strain evidence="3">NZE10 / CBS 128990</strain>
    </source>
</reference>
<accession>M2WHX0</accession>
<protein>
    <submittedName>
        <fullName evidence="2">Uncharacterized protein</fullName>
    </submittedName>
</protein>
<dbReference type="OMA" id="FNERRDC"/>
<reference evidence="3" key="1">
    <citation type="journal article" date="2012" name="PLoS Genet.">
        <title>The genomes of the fungal plant pathogens Cladosporium fulvum and Dothistroma septosporum reveal adaptation to different hosts and lifestyles but also signatures of common ancestry.</title>
        <authorList>
            <person name="de Wit P.J.G.M."/>
            <person name="van der Burgt A."/>
            <person name="Oekmen B."/>
            <person name="Stergiopoulos I."/>
            <person name="Abd-Elsalam K.A."/>
            <person name="Aerts A.L."/>
            <person name="Bahkali A.H."/>
            <person name="Beenen H.G."/>
            <person name="Chettri P."/>
            <person name="Cox M.P."/>
            <person name="Datema E."/>
            <person name="de Vries R.P."/>
            <person name="Dhillon B."/>
            <person name="Ganley A.R."/>
            <person name="Griffiths S.A."/>
            <person name="Guo Y."/>
            <person name="Hamelin R.C."/>
            <person name="Henrissat B."/>
            <person name="Kabir M.S."/>
            <person name="Jashni M.K."/>
            <person name="Kema G."/>
            <person name="Klaubauf S."/>
            <person name="Lapidus A."/>
            <person name="Levasseur A."/>
            <person name="Lindquist E."/>
            <person name="Mehrabi R."/>
            <person name="Ohm R.A."/>
            <person name="Owen T.J."/>
            <person name="Salamov A."/>
            <person name="Schwelm A."/>
            <person name="Schijlen E."/>
            <person name="Sun H."/>
            <person name="van den Burg H.A."/>
            <person name="van Ham R.C.H.J."/>
            <person name="Zhang S."/>
            <person name="Goodwin S.B."/>
            <person name="Grigoriev I.V."/>
            <person name="Collemare J."/>
            <person name="Bradshaw R.E."/>
        </authorList>
    </citation>
    <scope>NUCLEOTIDE SEQUENCE [LARGE SCALE GENOMIC DNA]</scope>
    <source>
        <strain evidence="3">NZE10 / CBS 128990</strain>
    </source>
</reference>
<evidence type="ECO:0000256" key="1">
    <source>
        <dbReference type="SAM" id="SignalP"/>
    </source>
</evidence>
<proteinExistence type="predicted"/>
<feature type="chain" id="PRO_5012204004" evidence="1">
    <location>
        <begin position="16"/>
        <end position="390"/>
    </location>
</feature>
<dbReference type="AlphaFoldDB" id="M2WHX0"/>
<sequence>MKLPVLAALITHAAAWLGQPSCARDQCFRGACERPGPAAASADCYSFLQKTVSYCRSTSYITTTVTVTASPYTATIVVPSTSQATVSSTVVETISAAITDTETVLATTQATSTYQSATSVTVTAVTTITETLTNPNGPAKRSAASCATTISPSRIPTYAAACGGTAGYSSACSCHGVQPGTKTIPGSTTVVTITSRTTVTPTTTASSVSVVLATQIVVATSDVYVTETDYITTTDLTTIETVTTDFPTSTQTAVSTVTITTQNSSPYFYITTSEGEYVYYESSSSTFPLAVNTDTPLRAYIDSQGHLNFGDPYVARVAGSGNDNIYLNANGVALQCTLSNYAAGTGSLQCTAPGSEALQNVFNVCPNDYLYISTAALAACNVVTLTAVPV</sequence>
<dbReference type="Proteomes" id="UP000016933">
    <property type="component" value="Unassembled WGS sequence"/>
</dbReference>
<keyword evidence="3" id="KW-1185">Reference proteome</keyword>
<evidence type="ECO:0000313" key="2">
    <source>
        <dbReference type="EMBL" id="EME38613.1"/>
    </source>
</evidence>
<evidence type="ECO:0000313" key="3">
    <source>
        <dbReference type="Proteomes" id="UP000016933"/>
    </source>
</evidence>